<proteinExistence type="predicted"/>
<keyword evidence="1" id="KW-0812">Transmembrane</keyword>
<keyword evidence="1" id="KW-1133">Transmembrane helix</keyword>
<sequence length="164" mass="18625">MNDSILLLLLPLLGTITGAALSGFILPMYLKRKQWRWEKEISSTELLIESISKIKFLAHHELSSTYADSFSMSDSGANTENNVIELVKSLHANSYKISPYLRKKHRKEFQSFLDKSQLELDHAKETYGQWDPDDHLAMEAHGNNLIHSMLNVSSETLSNLGFDS</sequence>
<comment type="caution">
    <text evidence="2">The sequence shown here is derived from an EMBL/GenBank/DDBJ whole genome shotgun (WGS) entry which is preliminary data.</text>
</comment>
<evidence type="ECO:0000256" key="1">
    <source>
        <dbReference type="SAM" id="Phobius"/>
    </source>
</evidence>
<accession>A0AA42MWK8</accession>
<evidence type="ECO:0000313" key="2">
    <source>
        <dbReference type="EMBL" id="MDH0970271.1"/>
    </source>
</evidence>
<name>A0AA42MWK8_ACIJO</name>
<dbReference type="EMBL" id="JAOCBE010000001">
    <property type="protein sequence ID" value="MDH0970271.1"/>
    <property type="molecule type" value="Genomic_DNA"/>
</dbReference>
<reference evidence="2" key="1">
    <citation type="submission" date="2022-09" db="EMBL/GenBank/DDBJ databases">
        <title>Intensive care unit water sources are persistently colonized with multi-drug resistant bacteria and are the site of extensive horizontal gene transfer of antibiotic resistance genes.</title>
        <authorList>
            <person name="Diorio-Toth L."/>
        </authorList>
    </citation>
    <scope>NUCLEOTIDE SEQUENCE</scope>
    <source>
        <strain evidence="2">GD03920</strain>
    </source>
</reference>
<dbReference type="AlphaFoldDB" id="A0AA42MWK8"/>
<dbReference type="Proteomes" id="UP001159915">
    <property type="component" value="Unassembled WGS sequence"/>
</dbReference>
<dbReference type="RefSeq" id="WP_279670707.1">
    <property type="nucleotide sequence ID" value="NZ_JAOCBE010000001.1"/>
</dbReference>
<evidence type="ECO:0000313" key="3">
    <source>
        <dbReference type="Proteomes" id="UP001159915"/>
    </source>
</evidence>
<feature type="transmembrane region" description="Helical" evidence="1">
    <location>
        <begin position="6"/>
        <end position="30"/>
    </location>
</feature>
<gene>
    <name evidence="2" type="ORF">N5C10_13820</name>
</gene>
<protein>
    <submittedName>
        <fullName evidence="2">Uncharacterized protein</fullName>
    </submittedName>
</protein>
<organism evidence="2 3">
    <name type="scientific">Acinetobacter johnsonii</name>
    <dbReference type="NCBI Taxonomy" id="40214"/>
    <lineage>
        <taxon>Bacteria</taxon>
        <taxon>Pseudomonadati</taxon>
        <taxon>Pseudomonadota</taxon>
        <taxon>Gammaproteobacteria</taxon>
        <taxon>Moraxellales</taxon>
        <taxon>Moraxellaceae</taxon>
        <taxon>Acinetobacter</taxon>
    </lineage>
</organism>
<keyword evidence="1" id="KW-0472">Membrane</keyword>